<evidence type="ECO:0000313" key="5">
    <source>
        <dbReference type="EMBL" id="KAH0464584.1"/>
    </source>
</evidence>
<dbReference type="Proteomes" id="UP000775213">
    <property type="component" value="Unassembled WGS sequence"/>
</dbReference>
<keyword evidence="3" id="KW-0804">Transcription</keyword>
<organism evidence="5 6">
    <name type="scientific">Dendrobium chrysotoxum</name>
    <name type="common">Orchid</name>
    <dbReference type="NCBI Taxonomy" id="161865"/>
    <lineage>
        <taxon>Eukaryota</taxon>
        <taxon>Viridiplantae</taxon>
        <taxon>Streptophyta</taxon>
        <taxon>Embryophyta</taxon>
        <taxon>Tracheophyta</taxon>
        <taxon>Spermatophyta</taxon>
        <taxon>Magnoliopsida</taxon>
        <taxon>Liliopsida</taxon>
        <taxon>Asparagales</taxon>
        <taxon>Orchidaceae</taxon>
        <taxon>Epidendroideae</taxon>
        <taxon>Malaxideae</taxon>
        <taxon>Dendrobiinae</taxon>
        <taxon>Dendrobium</taxon>
    </lineage>
</organism>
<evidence type="ECO:0000256" key="4">
    <source>
        <dbReference type="SAM" id="MobiDB-lite"/>
    </source>
</evidence>
<dbReference type="PANTHER" id="PTHR33388">
    <property type="entry name" value="OS01G0212500 PROTEIN"/>
    <property type="match status" value="1"/>
</dbReference>
<keyword evidence="2" id="KW-0805">Transcription regulation</keyword>
<sequence>MVKEEHRIFYGGGEATRESLKKVKPDKAPHRGLGIAELEKLRREELQKGLSTGELVFHPLNPQPNTTVPFLPVFDPSFPFGYNVENFPMFRSQPLDSSPLVSSDGTMPLLWNSFQRDNSSSSSSQLSLATSELKQPSWELQPLFILKKHEPHQQISQVVNHSSLHSVPGAGLQMEMELPSNQSYYGIVNPSSWADQQLMMHQIVAMNHPWPFQTEAAHNQRVSVTEPITISHPDCGTMMINGTQGTNTDCSIDTALRLHNVGVNLNSNHPTMKRNVAFEEDIAAPIEGTALSLACLPSICSNGWSPKSISIRQFSEMNPTKRQKMTKESAGRKASATPSDDLVFYNFMELPYIDYVAERDVVANQKKRNWEGSDAVDVDLKL</sequence>
<dbReference type="EMBL" id="JAGFBR010000007">
    <property type="protein sequence ID" value="KAH0464584.1"/>
    <property type="molecule type" value="Genomic_DNA"/>
</dbReference>
<evidence type="ECO:0000313" key="6">
    <source>
        <dbReference type="Proteomes" id="UP000775213"/>
    </source>
</evidence>
<accession>A0AAV7HA77</accession>
<evidence type="ECO:0000256" key="1">
    <source>
        <dbReference type="ARBA" id="ARBA00022491"/>
    </source>
</evidence>
<dbReference type="AlphaFoldDB" id="A0AAV7HA77"/>
<name>A0AAV7HA77_DENCH</name>
<keyword evidence="1" id="KW-0678">Repressor</keyword>
<dbReference type="GO" id="GO:0003700">
    <property type="term" value="F:DNA-binding transcription factor activity"/>
    <property type="evidence" value="ECO:0007669"/>
    <property type="project" value="InterPro"/>
</dbReference>
<dbReference type="InterPro" id="IPR040356">
    <property type="entry name" value="SPEAR"/>
</dbReference>
<feature type="region of interest" description="Disordered" evidence="4">
    <location>
        <begin position="315"/>
        <end position="334"/>
    </location>
</feature>
<dbReference type="PANTHER" id="PTHR33388:SF18">
    <property type="entry name" value="PROTEIN SPEAR1"/>
    <property type="match status" value="1"/>
</dbReference>
<evidence type="ECO:0000256" key="3">
    <source>
        <dbReference type="ARBA" id="ARBA00023163"/>
    </source>
</evidence>
<evidence type="ECO:0000256" key="2">
    <source>
        <dbReference type="ARBA" id="ARBA00023015"/>
    </source>
</evidence>
<comment type="caution">
    <text evidence="5">The sequence shown here is derived from an EMBL/GenBank/DDBJ whole genome shotgun (WGS) entry which is preliminary data.</text>
</comment>
<gene>
    <name evidence="5" type="ORF">IEQ34_007370</name>
</gene>
<keyword evidence="6" id="KW-1185">Reference proteome</keyword>
<proteinExistence type="predicted"/>
<protein>
    <submittedName>
        <fullName evidence="5">Uncharacterized protein</fullName>
    </submittedName>
</protein>
<reference evidence="5 6" key="1">
    <citation type="journal article" date="2021" name="Hortic Res">
        <title>Chromosome-scale assembly of the Dendrobium chrysotoxum genome enhances the understanding of orchid evolution.</title>
        <authorList>
            <person name="Zhang Y."/>
            <person name="Zhang G.Q."/>
            <person name="Zhang D."/>
            <person name="Liu X.D."/>
            <person name="Xu X.Y."/>
            <person name="Sun W.H."/>
            <person name="Yu X."/>
            <person name="Zhu X."/>
            <person name="Wang Z.W."/>
            <person name="Zhao X."/>
            <person name="Zhong W.Y."/>
            <person name="Chen H."/>
            <person name="Yin W.L."/>
            <person name="Huang T."/>
            <person name="Niu S.C."/>
            <person name="Liu Z.J."/>
        </authorList>
    </citation>
    <scope>NUCLEOTIDE SEQUENCE [LARGE SCALE GENOMIC DNA]</scope>
    <source>
        <strain evidence="5">Lindl</strain>
    </source>
</reference>